<dbReference type="Proteomes" id="UP000828390">
    <property type="component" value="Unassembled WGS sequence"/>
</dbReference>
<evidence type="ECO:0000313" key="1">
    <source>
        <dbReference type="EMBL" id="KAH3797555.1"/>
    </source>
</evidence>
<organism evidence="1 2">
    <name type="scientific">Dreissena polymorpha</name>
    <name type="common">Zebra mussel</name>
    <name type="synonym">Mytilus polymorpha</name>
    <dbReference type="NCBI Taxonomy" id="45954"/>
    <lineage>
        <taxon>Eukaryota</taxon>
        <taxon>Metazoa</taxon>
        <taxon>Spiralia</taxon>
        <taxon>Lophotrochozoa</taxon>
        <taxon>Mollusca</taxon>
        <taxon>Bivalvia</taxon>
        <taxon>Autobranchia</taxon>
        <taxon>Heteroconchia</taxon>
        <taxon>Euheterodonta</taxon>
        <taxon>Imparidentia</taxon>
        <taxon>Neoheterodontei</taxon>
        <taxon>Myida</taxon>
        <taxon>Dreissenoidea</taxon>
        <taxon>Dreissenidae</taxon>
        <taxon>Dreissena</taxon>
    </lineage>
</organism>
<sequence>MNDKARNIPLMRTTLSSTREPIAAAGRRMDGSHVLSESAVYERHKSIQTSH</sequence>
<dbReference type="AlphaFoldDB" id="A0A9D4J3Z6"/>
<name>A0A9D4J3Z6_DREPO</name>
<protein>
    <submittedName>
        <fullName evidence="1">Uncharacterized protein</fullName>
    </submittedName>
</protein>
<evidence type="ECO:0000313" key="2">
    <source>
        <dbReference type="Proteomes" id="UP000828390"/>
    </source>
</evidence>
<dbReference type="EMBL" id="JAIWYP010000007">
    <property type="protein sequence ID" value="KAH3797555.1"/>
    <property type="molecule type" value="Genomic_DNA"/>
</dbReference>
<gene>
    <name evidence="1" type="ORF">DPMN_151138</name>
</gene>
<accession>A0A9D4J3Z6</accession>
<proteinExistence type="predicted"/>
<comment type="caution">
    <text evidence="1">The sequence shown here is derived from an EMBL/GenBank/DDBJ whole genome shotgun (WGS) entry which is preliminary data.</text>
</comment>
<reference evidence="1" key="2">
    <citation type="submission" date="2020-11" db="EMBL/GenBank/DDBJ databases">
        <authorList>
            <person name="McCartney M.A."/>
            <person name="Auch B."/>
            <person name="Kono T."/>
            <person name="Mallez S."/>
            <person name="Becker A."/>
            <person name="Gohl D.M."/>
            <person name="Silverstein K.A.T."/>
            <person name="Koren S."/>
            <person name="Bechman K.B."/>
            <person name="Herman A."/>
            <person name="Abrahante J.E."/>
            <person name="Garbe J."/>
        </authorList>
    </citation>
    <scope>NUCLEOTIDE SEQUENCE</scope>
    <source>
        <strain evidence="1">Duluth1</strain>
        <tissue evidence="1">Whole animal</tissue>
    </source>
</reference>
<reference evidence="1" key="1">
    <citation type="journal article" date="2019" name="bioRxiv">
        <title>The Genome of the Zebra Mussel, Dreissena polymorpha: A Resource for Invasive Species Research.</title>
        <authorList>
            <person name="McCartney M.A."/>
            <person name="Auch B."/>
            <person name="Kono T."/>
            <person name="Mallez S."/>
            <person name="Zhang Y."/>
            <person name="Obille A."/>
            <person name="Becker A."/>
            <person name="Abrahante J.E."/>
            <person name="Garbe J."/>
            <person name="Badalamenti J.P."/>
            <person name="Herman A."/>
            <person name="Mangelson H."/>
            <person name="Liachko I."/>
            <person name="Sullivan S."/>
            <person name="Sone E.D."/>
            <person name="Koren S."/>
            <person name="Silverstein K.A.T."/>
            <person name="Beckman K.B."/>
            <person name="Gohl D.M."/>
        </authorList>
    </citation>
    <scope>NUCLEOTIDE SEQUENCE</scope>
    <source>
        <strain evidence="1">Duluth1</strain>
        <tissue evidence="1">Whole animal</tissue>
    </source>
</reference>
<keyword evidence="2" id="KW-1185">Reference proteome</keyword>